<accession>A0A284RRF7</accession>
<dbReference type="Proteomes" id="UP000219338">
    <property type="component" value="Unassembled WGS sequence"/>
</dbReference>
<dbReference type="OrthoDB" id="2823776at2759"/>
<dbReference type="OMA" id="IFACIEV"/>
<organism evidence="1 2">
    <name type="scientific">Armillaria ostoyae</name>
    <name type="common">Armillaria root rot fungus</name>
    <dbReference type="NCBI Taxonomy" id="47428"/>
    <lineage>
        <taxon>Eukaryota</taxon>
        <taxon>Fungi</taxon>
        <taxon>Dikarya</taxon>
        <taxon>Basidiomycota</taxon>
        <taxon>Agaricomycotina</taxon>
        <taxon>Agaricomycetes</taxon>
        <taxon>Agaricomycetidae</taxon>
        <taxon>Agaricales</taxon>
        <taxon>Marasmiineae</taxon>
        <taxon>Physalacriaceae</taxon>
        <taxon>Armillaria</taxon>
    </lineage>
</organism>
<evidence type="ECO:0000313" key="2">
    <source>
        <dbReference type="Proteomes" id="UP000219338"/>
    </source>
</evidence>
<evidence type="ECO:0000313" key="1">
    <source>
        <dbReference type="EMBL" id="SJL11340.1"/>
    </source>
</evidence>
<keyword evidence="2" id="KW-1185">Reference proteome</keyword>
<proteinExistence type="predicted"/>
<name>A0A284RRF7_ARMOS</name>
<reference evidence="2" key="1">
    <citation type="journal article" date="2017" name="Nat. Ecol. Evol.">
        <title>Genome expansion and lineage-specific genetic innovations in the forest pathogenic fungi Armillaria.</title>
        <authorList>
            <person name="Sipos G."/>
            <person name="Prasanna A.N."/>
            <person name="Walter M.C."/>
            <person name="O'Connor E."/>
            <person name="Balint B."/>
            <person name="Krizsan K."/>
            <person name="Kiss B."/>
            <person name="Hess J."/>
            <person name="Varga T."/>
            <person name="Slot J."/>
            <person name="Riley R."/>
            <person name="Boka B."/>
            <person name="Rigling D."/>
            <person name="Barry K."/>
            <person name="Lee J."/>
            <person name="Mihaltcheva S."/>
            <person name="LaButti K."/>
            <person name="Lipzen A."/>
            <person name="Waldron R."/>
            <person name="Moloney N.M."/>
            <person name="Sperisen C."/>
            <person name="Kredics L."/>
            <person name="Vagvoelgyi C."/>
            <person name="Patrignani A."/>
            <person name="Fitzpatrick D."/>
            <person name="Nagy I."/>
            <person name="Doyle S."/>
            <person name="Anderson J.B."/>
            <person name="Grigoriev I.V."/>
            <person name="Gueldener U."/>
            <person name="Muensterkoetter M."/>
            <person name="Nagy L.G."/>
        </authorList>
    </citation>
    <scope>NUCLEOTIDE SEQUENCE [LARGE SCALE GENOMIC DNA]</scope>
    <source>
        <strain evidence="2">C18/9</strain>
    </source>
</reference>
<protein>
    <recommendedName>
        <fullName evidence="3">F-box domain-containing protein</fullName>
    </recommendedName>
</protein>
<evidence type="ECO:0008006" key="3">
    <source>
        <dbReference type="Google" id="ProtNLM"/>
    </source>
</evidence>
<dbReference type="EMBL" id="FUEG01000014">
    <property type="protein sequence ID" value="SJL11340.1"/>
    <property type="molecule type" value="Genomic_DNA"/>
</dbReference>
<gene>
    <name evidence="1" type="ORF">ARMOST_14743</name>
</gene>
<sequence length="423" mass="48802">MSESIHIPQELVDIVVSNLHDDLPSLKACALVSHSFLPFSQKGIFACIEVFTVPPPSRNGHTFQNLFNLLLGSPHISPLITSLEIYAHDTIPDSVLDQELVQIIPILPYMSSVKRFRLSHTCELFDWRYFPPHVQDALVQYWQTSQIVDFELEAIYFIVFEGKSRLRLDQWGALKRLSLLWCHVHELWSPEGQGSNPPRLEALKIYAEPDYTEVFGDKLLNPFSCSLDLRSLREFSAVITSNPRFDQVHALLCQISSTLQRICLDVRIRAPASHFLSEFDYMGLHAFPNLRAIHLILDTPCDVFPISKLSPSVRNITLEVTYHLDEYAEWAMTEWSTIDSFMESQDLPALESFRLEVHISTRDSCLPTFCLCDPYEVDLQAIRQAMPTLYRRGVLDVVVKTTRTIWTKNWEYYNELRRVGVNR</sequence>
<dbReference type="AlphaFoldDB" id="A0A284RRF7"/>